<comment type="caution">
    <text evidence="1">The sequence shown here is derived from an EMBL/GenBank/DDBJ whole genome shotgun (WGS) entry which is preliminary data.</text>
</comment>
<name>A0A9W9TA34_PENCI</name>
<dbReference type="Proteomes" id="UP001147733">
    <property type="component" value="Unassembled WGS sequence"/>
</dbReference>
<evidence type="ECO:0000313" key="2">
    <source>
        <dbReference type="Proteomes" id="UP001147733"/>
    </source>
</evidence>
<dbReference type="AlphaFoldDB" id="A0A9W9TA34"/>
<organism evidence="1 2">
    <name type="scientific">Penicillium citrinum</name>
    <dbReference type="NCBI Taxonomy" id="5077"/>
    <lineage>
        <taxon>Eukaryota</taxon>
        <taxon>Fungi</taxon>
        <taxon>Dikarya</taxon>
        <taxon>Ascomycota</taxon>
        <taxon>Pezizomycotina</taxon>
        <taxon>Eurotiomycetes</taxon>
        <taxon>Eurotiomycetidae</taxon>
        <taxon>Eurotiales</taxon>
        <taxon>Aspergillaceae</taxon>
        <taxon>Penicillium</taxon>
    </lineage>
</organism>
<sequence>MEEISAPTSVTPTAEEEIISPKMAEYHQVTGSPSSFDMMLAEPEAQMSHHPEKPKALIYAIFFGLVPSPSDF</sequence>
<gene>
    <name evidence="1" type="ORF">N7469_011654</name>
</gene>
<dbReference type="GeneID" id="81389726"/>
<reference evidence="1" key="1">
    <citation type="submission" date="2022-11" db="EMBL/GenBank/DDBJ databases">
        <authorList>
            <person name="Petersen C."/>
        </authorList>
    </citation>
    <scope>NUCLEOTIDE SEQUENCE</scope>
    <source>
        <strain evidence="1">IBT 23319</strain>
    </source>
</reference>
<keyword evidence="2" id="KW-1185">Reference proteome</keyword>
<proteinExistence type="predicted"/>
<dbReference type="RefSeq" id="XP_056494915.1">
    <property type="nucleotide sequence ID" value="XM_056650559.1"/>
</dbReference>
<dbReference type="EMBL" id="JAPQKT010000012">
    <property type="protein sequence ID" value="KAJ5215163.1"/>
    <property type="molecule type" value="Genomic_DNA"/>
</dbReference>
<protein>
    <submittedName>
        <fullName evidence="1">Uncharacterized protein</fullName>
    </submittedName>
</protein>
<evidence type="ECO:0000313" key="1">
    <source>
        <dbReference type="EMBL" id="KAJ5215163.1"/>
    </source>
</evidence>
<reference evidence="1" key="2">
    <citation type="journal article" date="2023" name="IMA Fungus">
        <title>Comparative genomic study of the Penicillium genus elucidates a diverse pangenome and 15 lateral gene transfer events.</title>
        <authorList>
            <person name="Petersen C."/>
            <person name="Sorensen T."/>
            <person name="Nielsen M.R."/>
            <person name="Sondergaard T.E."/>
            <person name="Sorensen J.L."/>
            <person name="Fitzpatrick D.A."/>
            <person name="Frisvad J.C."/>
            <person name="Nielsen K.L."/>
        </authorList>
    </citation>
    <scope>NUCLEOTIDE SEQUENCE</scope>
    <source>
        <strain evidence="1">IBT 23319</strain>
    </source>
</reference>
<accession>A0A9W9TA34</accession>